<reference evidence="1" key="1">
    <citation type="submission" date="2019-10" db="EMBL/GenBank/DDBJ databases">
        <authorList>
            <person name="Ashton P.M."/>
            <person name="Dallman T."/>
            <person name="Nair S."/>
            <person name="De Pinna E."/>
            <person name="Peters T."/>
            <person name="Grant K."/>
        </authorList>
    </citation>
    <scope>NUCLEOTIDE SEQUENCE</scope>
    <source>
        <strain evidence="1">817361</strain>
    </source>
</reference>
<sequence>MHDYSLLIGNGINNLSEGNTWNDVLNSLGEKYHVDINTKDKPFPLAYEEIYFKILKNAGNKNAEIDIKNHIAEKIRTIKHNEIHKKILDLNCCNIMTTNYDLAFEGALKQAPSTPDLKNKGVIKEQRYSIFRHHCISDKKIWHIHGDINVPNSITLGYEHYSGHLQSMRNYVTTGSRYSKEGFTDLKPLTNRLNILTEEYSWIDSFFIRDMYIVGLTLDFVEIDLWWLLTFRERNKYLHKCEMNIHNRIMYYLPSCFLDRTQYKDEDVNHLTAKIELLRSVGVQVNSTFGINFTNSKEDQKEFYLSVITDIHSRKS</sequence>
<dbReference type="RefSeq" id="WP_000544019.1">
    <property type="nucleotide sequence ID" value="NZ_JBJIEL010000004.1"/>
</dbReference>
<gene>
    <name evidence="1" type="ORF">GAW88_11970</name>
</gene>
<evidence type="ECO:0008006" key="2">
    <source>
        <dbReference type="Google" id="ProtNLM"/>
    </source>
</evidence>
<dbReference type="Pfam" id="PF13289">
    <property type="entry name" value="SIR2_2"/>
    <property type="match status" value="1"/>
</dbReference>
<dbReference type="AlphaFoldDB" id="A0A3U3KFJ0"/>
<comment type="caution">
    <text evidence="1">The sequence shown here is derived from an EMBL/GenBank/DDBJ whole genome shotgun (WGS) entry which is preliminary data.</text>
</comment>
<organism evidence="1">
    <name type="scientific">Salmonella enterica I</name>
    <dbReference type="NCBI Taxonomy" id="59201"/>
    <lineage>
        <taxon>Bacteria</taxon>
        <taxon>Pseudomonadati</taxon>
        <taxon>Pseudomonadota</taxon>
        <taxon>Gammaproteobacteria</taxon>
        <taxon>Enterobacterales</taxon>
        <taxon>Enterobacteriaceae</taxon>
        <taxon>Salmonella</taxon>
    </lineage>
</organism>
<proteinExistence type="predicted"/>
<accession>A0A3U3KFJ0</accession>
<protein>
    <recommendedName>
        <fullName evidence="2">SIR2-like domain-containing protein</fullName>
    </recommendedName>
</protein>
<dbReference type="EMBL" id="AALTDJ010000007">
    <property type="protein sequence ID" value="EDD1174039.1"/>
    <property type="molecule type" value="Genomic_DNA"/>
</dbReference>
<evidence type="ECO:0000313" key="1">
    <source>
        <dbReference type="EMBL" id="EDD1174039.1"/>
    </source>
</evidence>
<name>A0A3U3KFJ0_SALET</name>